<reference evidence="10 11" key="1">
    <citation type="submission" date="2015-10" db="EMBL/GenBank/DDBJ databases">
        <title>Survey of human and primate louse endosymbionts.</title>
        <authorList>
            <person name="Boyd B.M."/>
        </authorList>
    </citation>
    <scope>NUCLEOTIDE SEQUENCE [LARGE SCALE GENOMIC DNA]</scope>
    <source>
        <strain evidence="10 11">HPNA</strain>
    </source>
</reference>
<keyword evidence="3 9" id="KW-0813">Transport</keyword>
<evidence type="ECO:0000313" key="11">
    <source>
        <dbReference type="Proteomes" id="UP000243729"/>
    </source>
</evidence>
<keyword evidence="5 9" id="KW-0653">Protein transport</keyword>
<keyword evidence="11" id="KW-1185">Reference proteome</keyword>
<dbReference type="Proteomes" id="UP000243729">
    <property type="component" value="Chromosome"/>
</dbReference>
<evidence type="ECO:0000256" key="9">
    <source>
        <dbReference type="RuleBase" id="RU365087"/>
    </source>
</evidence>
<dbReference type="AlphaFoldDB" id="A0A1V0HP63"/>
<dbReference type="InterPro" id="IPR004692">
    <property type="entry name" value="SecG"/>
</dbReference>
<proteinExistence type="inferred from homology"/>
<keyword evidence="9" id="KW-1003">Cell membrane</keyword>
<keyword evidence="7 9" id="KW-0811">Translocation</keyword>
<comment type="similarity">
    <text evidence="2 9">Belongs to the SecG family.</text>
</comment>
<keyword evidence="6 9" id="KW-1133">Transmembrane helix</keyword>
<feature type="transmembrane region" description="Helical" evidence="9">
    <location>
        <begin position="55"/>
        <end position="74"/>
    </location>
</feature>
<evidence type="ECO:0000256" key="7">
    <source>
        <dbReference type="ARBA" id="ARBA00023010"/>
    </source>
</evidence>
<keyword evidence="4 9" id="KW-0812">Transmembrane</keyword>
<dbReference type="GO" id="GO:0005886">
    <property type="term" value="C:plasma membrane"/>
    <property type="evidence" value="ECO:0007669"/>
    <property type="project" value="UniProtKB-SubCell"/>
</dbReference>
<dbReference type="GO" id="GO:0015450">
    <property type="term" value="F:protein-transporting ATPase activity"/>
    <property type="evidence" value="ECO:0007669"/>
    <property type="project" value="UniProtKB-UniRule"/>
</dbReference>
<name>A0A1V0HP63_9ENTR</name>
<evidence type="ECO:0000256" key="6">
    <source>
        <dbReference type="ARBA" id="ARBA00022989"/>
    </source>
</evidence>
<dbReference type="Pfam" id="PF03840">
    <property type="entry name" value="SecG"/>
    <property type="match status" value="1"/>
</dbReference>
<protein>
    <recommendedName>
        <fullName evidence="9">Protein-export membrane protein SecG</fullName>
    </recommendedName>
</protein>
<sequence length="112" mass="12769">MRCISMNPVLLIVFTMVSFCLILFILFSKGKNSVESSSSFNISSTFFGSSGSTGFFSKFIVILSSIFFFISIILNKQISDYCLYSEIRKSLVKNEKLLNNSEKYERQNEIPN</sequence>
<dbReference type="GO" id="GO:0009306">
    <property type="term" value="P:protein secretion"/>
    <property type="evidence" value="ECO:0007669"/>
    <property type="project" value="UniProtKB-UniRule"/>
</dbReference>
<comment type="function">
    <text evidence="9">Involved in protein export. Participates in an early event of protein translocation.</text>
</comment>
<evidence type="ECO:0000256" key="4">
    <source>
        <dbReference type="ARBA" id="ARBA00022692"/>
    </source>
</evidence>
<dbReference type="NCBIfam" id="TIGR00810">
    <property type="entry name" value="secG"/>
    <property type="match status" value="1"/>
</dbReference>
<dbReference type="PRINTS" id="PR01651">
    <property type="entry name" value="SECGEXPORT"/>
</dbReference>
<evidence type="ECO:0000256" key="1">
    <source>
        <dbReference type="ARBA" id="ARBA00004141"/>
    </source>
</evidence>
<gene>
    <name evidence="10" type="ORF">AOE58_01030</name>
</gene>
<dbReference type="EMBL" id="CP012846">
    <property type="protein sequence ID" value="ARC54613.1"/>
    <property type="molecule type" value="Genomic_DNA"/>
</dbReference>
<comment type="subcellular location">
    <subcellularLocation>
        <location evidence="9">Cell membrane</location>
        <topology evidence="9">Multi-pass membrane protein</topology>
    </subcellularLocation>
    <subcellularLocation>
        <location evidence="1">Membrane</location>
        <topology evidence="1">Multi-pass membrane protein</topology>
    </subcellularLocation>
</comment>
<keyword evidence="8 9" id="KW-0472">Membrane</keyword>
<evidence type="ECO:0000256" key="8">
    <source>
        <dbReference type="ARBA" id="ARBA00023136"/>
    </source>
</evidence>
<feature type="transmembrane region" description="Helical" evidence="9">
    <location>
        <begin position="9"/>
        <end position="27"/>
    </location>
</feature>
<dbReference type="STRING" id="428412.AOE58_01030"/>
<evidence type="ECO:0000256" key="3">
    <source>
        <dbReference type="ARBA" id="ARBA00022448"/>
    </source>
</evidence>
<evidence type="ECO:0000313" key="10">
    <source>
        <dbReference type="EMBL" id="ARC54613.1"/>
    </source>
</evidence>
<evidence type="ECO:0000256" key="2">
    <source>
        <dbReference type="ARBA" id="ARBA00008445"/>
    </source>
</evidence>
<accession>A0A1V0HP63</accession>
<evidence type="ECO:0000256" key="5">
    <source>
        <dbReference type="ARBA" id="ARBA00022927"/>
    </source>
</evidence>
<organism evidence="10 11">
    <name type="scientific">Candidatus Riesia pthiripubis</name>
    <dbReference type="NCBI Taxonomy" id="428412"/>
    <lineage>
        <taxon>Bacteria</taxon>
        <taxon>Pseudomonadati</taxon>
        <taxon>Pseudomonadota</taxon>
        <taxon>Gammaproteobacteria</taxon>
        <taxon>Enterobacterales</taxon>
        <taxon>Enterobacteriaceae</taxon>
        <taxon>Candidatus Riesia</taxon>
    </lineage>
</organism>